<feature type="transmembrane region" description="Helical" evidence="2">
    <location>
        <begin position="12"/>
        <end position="30"/>
    </location>
</feature>
<evidence type="ECO:0000313" key="4">
    <source>
        <dbReference type="Proteomes" id="UP001501725"/>
    </source>
</evidence>
<dbReference type="RefSeq" id="WP_345257317.1">
    <property type="nucleotide sequence ID" value="NZ_BAABGY010000011.1"/>
</dbReference>
<evidence type="ECO:0000256" key="2">
    <source>
        <dbReference type="SAM" id="Phobius"/>
    </source>
</evidence>
<organism evidence="3 4">
    <name type="scientific">Flaviaesturariibacter amylovorans</name>
    <dbReference type="NCBI Taxonomy" id="1084520"/>
    <lineage>
        <taxon>Bacteria</taxon>
        <taxon>Pseudomonadati</taxon>
        <taxon>Bacteroidota</taxon>
        <taxon>Chitinophagia</taxon>
        <taxon>Chitinophagales</taxon>
        <taxon>Chitinophagaceae</taxon>
        <taxon>Flaviaestuariibacter</taxon>
    </lineage>
</organism>
<proteinExistence type="predicted"/>
<feature type="region of interest" description="Disordered" evidence="1">
    <location>
        <begin position="40"/>
        <end position="80"/>
    </location>
</feature>
<keyword evidence="2" id="KW-1133">Transmembrane helix</keyword>
<dbReference type="Proteomes" id="UP001501725">
    <property type="component" value="Unassembled WGS sequence"/>
</dbReference>
<gene>
    <name evidence="3" type="ORF">GCM10023184_36960</name>
</gene>
<evidence type="ECO:0000256" key="1">
    <source>
        <dbReference type="SAM" id="MobiDB-lite"/>
    </source>
</evidence>
<protein>
    <submittedName>
        <fullName evidence="3">Uncharacterized protein</fullName>
    </submittedName>
</protein>
<name>A0ABP8HI71_9BACT</name>
<keyword evidence="2" id="KW-0812">Transmembrane</keyword>
<reference evidence="4" key="1">
    <citation type="journal article" date="2019" name="Int. J. Syst. Evol. Microbiol.">
        <title>The Global Catalogue of Microorganisms (GCM) 10K type strain sequencing project: providing services to taxonomists for standard genome sequencing and annotation.</title>
        <authorList>
            <consortium name="The Broad Institute Genomics Platform"/>
            <consortium name="The Broad Institute Genome Sequencing Center for Infectious Disease"/>
            <person name="Wu L."/>
            <person name="Ma J."/>
        </authorList>
    </citation>
    <scope>NUCLEOTIDE SEQUENCE [LARGE SCALE GENOMIC DNA]</scope>
    <source>
        <strain evidence="4">JCM 17919</strain>
    </source>
</reference>
<sequence length="163" mass="18090">MLNSISWQGYWTFLALSTGLYYAFVYLRFFRGTLRLGRNRPGLADPGPSPNPVSYGFRPSDTPLPDRPGAPRRPAAEGPVEEVDETVLNTCLDELSAFFEASGKAGHERPELLACLQAVLAKYPALSHSTYKDAVTGLLVTQCKHYCGHDLDESDLRRVWSAR</sequence>
<keyword evidence="4" id="KW-1185">Reference proteome</keyword>
<accession>A0ABP8HI71</accession>
<evidence type="ECO:0000313" key="3">
    <source>
        <dbReference type="EMBL" id="GAA4339686.1"/>
    </source>
</evidence>
<dbReference type="EMBL" id="BAABGY010000011">
    <property type="protein sequence ID" value="GAA4339686.1"/>
    <property type="molecule type" value="Genomic_DNA"/>
</dbReference>
<comment type="caution">
    <text evidence="3">The sequence shown here is derived from an EMBL/GenBank/DDBJ whole genome shotgun (WGS) entry which is preliminary data.</text>
</comment>
<keyword evidence="2" id="KW-0472">Membrane</keyword>